<evidence type="ECO:0000256" key="3">
    <source>
        <dbReference type="ARBA" id="ARBA00022692"/>
    </source>
</evidence>
<evidence type="ECO:0000256" key="7">
    <source>
        <dbReference type="SAM" id="Phobius"/>
    </source>
</evidence>
<feature type="transmembrane region" description="Helical" evidence="7">
    <location>
        <begin position="220"/>
        <end position="238"/>
    </location>
</feature>
<keyword evidence="5 7" id="KW-0472">Membrane</keyword>
<reference evidence="10" key="1">
    <citation type="journal article" date="2012" name="Proc. Natl. Acad. Sci. U.S.A.">
        <title>Antigenic diversity is generated by distinct evolutionary mechanisms in African trypanosome species.</title>
        <authorList>
            <person name="Jackson A.P."/>
            <person name="Berry A."/>
            <person name="Aslett M."/>
            <person name="Allison H.C."/>
            <person name="Burton P."/>
            <person name="Vavrova-Anderson J."/>
            <person name="Brown R."/>
            <person name="Browne H."/>
            <person name="Corton N."/>
            <person name="Hauser H."/>
            <person name="Gamble J."/>
            <person name="Gilderthorp R."/>
            <person name="Marcello L."/>
            <person name="McQuillan J."/>
            <person name="Otto T.D."/>
            <person name="Quail M.A."/>
            <person name="Sanders M.J."/>
            <person name="van Tonder A."/>
            <person name="Ginger M.L."/>
            <person name="Field M.C."/>
            <person name="Barry J.D."/>
            <person name="Hertz-Fowler C."/>
            <person name="Berriman M."/>
        </authorList>
    </citation>
    <scope>NUCLEOTIDE SEQUENCE</scope>
    <source>
        <strain evidence="10">IL3000</strain>
    </source>
</reference>
<feature type="transmembrane region" description="Helical" evidence="7">
    <location>
        <begin position="552"/>
        <end position="572"/>
    </location>
</feature>
<feature type="transmembrane region" description="Helical" evidence="7">
    <location>
        <begin position="675"/>
        <end position="695"/>
    </location>
</feature>
<dbReference type="VEuPathDB" id="TriTrypDB:TcIL3000_9_4770"/>
<dbReference type="AlphaFoldDB" id="G0UUL3"/>
<dbReference type="GO" id="GO:0005886">
    <property type="term" value="C:plasma membrane"/>
    <property type="evidence" value="ECO:0007669"/>
    <property type="project" value="UniProtKB-SubCell"/>
</dbReference>
<feature type="transmembrane region" description="Helical" evidence="7">
    <location>
        <begin position="144"/>
        <end position="169"/>
    </location>
</feature>
<evidence type="ECO:0000256" key="8">
    <source>
        <dbReference type="SAM" id="SignalP"/>
    </source>
</evidence>
<evidence type="ECO:0000259" key="9">
    <source>
        <dbReference type="Pfam" id="PF13515"/>
    </source>
</evidence>
<evidence type="ECO:0000256" key="5">
    <source>
        <dbReference type="ARBA" id="ARBA00023136"/>
    </source>
</evidence>
<feature type="transmembrane region" description="Helical" evidence="7">
    <location>
        <begin position="596"/>
        <end position="617"/>
    </location>
</feature>
<keyword evidence="3 7" id="KW-0812">Transmembrane</keyword>
<evidence type="ECO:0000256" key="2">
    <source>
        <dbReference type="ARBA" id="ARBA00022475"/>
    </source>
</evidence>
<dbReference type="EMBL" id="HE575322">
    <property type="protein sequence ID" value="CCC93077.1"/>
    <property type="molecule type" value="Genomic_DNA"/>
</dbReference>
<gene>
    <name evidence="10" type="ORF">TCIL3000_9_4770</name>
</gene>
<feature type="domain" description="Integral membrane bound transporter" evidence="9">
    <location>
        <begin position="583"/>
        <end position="688"/>
    </location>
</feature>
<feature type="region of interest" description="Disordered" evidence="6">
    <location>
        <begin position="44"/>
        <end position="80"/>
    </location>
</feature>
<feature type="transmembrane region" description="Helical" evidence="7">
    <location>
        <begin position="245"/>
        <end position="260"/>
    </location>
</feature>
<sequence>MFSVVFFFCFVLWTLCKVFSFLLSCGGVKEKKTSHLQAISMSSDNNGGVSASKEPSVGLAGHPAREAASPSPARGGCPEPTAEHIGTLNDSFGLPLYVPQHASNNSGINSSLSVPWSLRKYNDEKKVQTFGFLSSFRFWRQVEFALRISLLAVFPAAGLAVGVIPLNILSSTTSALSSIVLSSKITVGEMFAFLFTWMRAGCIWLPLATIGVLIGVGNNIAGWCVYYTLILFIIATFTENMVRRVCLLLFNICMIGLLVQPENSLTFPSRVMADWCVGTALCALAVFIPYPIFSSTRAQGALKEIACCTGAAFAGMTSCFWSPSIVERNMAMTKVRVLLSTIDEMMHKFHTEQEHSFYEFLFDSGEARRTRSFKVQLFERLRTNLSGLSHVLDMVEGRPWVIDESERSLAFGERLSPHIKNVAMCVEKSMGPLASALTINAVNDLDPLFSEINEATRKLQHEFNDARLNLFYEHRPQSLEEFVPLMTFFMFTIINSHDTISQFGIDTAKADNTHGSSVGVIVSKVVLEPIMEDIEYILKLFRGFRRREIQRLIEAAKVSAAMIITVGFSFLIKVDMESLSGPSIIAFVSGSNPVEAVQASVVRLTACILGTVLGFFAGTYSVSPAEKIISLCILMFVGTFFRIDKDYGVMCVYAMFVLIPLNMNNSSTEDTLSRMNQITFGILIYIIISAVVFPLSPSNILRKKRVNILLRFREALTKLCNLFKEPLALEGRRDGSCYGPSTSPLGEDGAKTNSSITKTLCLSFSERLIASTDTCMEEIDALLNETTRRLKRTLPFMGFAREERGLLSVSYPTKACERTTFYLNRMLGLLRTMWCSWSVLRSQKMYTSETRHILATLHPIATDACYSFCKFVDLICYSLRNPTAALQTELMRAVLDFTQSVEELCLRKDHIMIAVITKSVNERFEGKSSNHDRGRGVSSTNNVRPSSAEGAVTTGPRGSALPLLRKKTINSIDSIGISHGNLVSLSDNFVMPISGEDAEGLHALTLSLCMFSNDTKLLLMNLEEMLDHIRKTL</sequence>
<evidence type="ECO:0000256" key="6">
    <source>
        <dbReference type="SAM" id="MobiDB-lite"/>
    </source>
</evidence>
<dbReference type="PANTHER" id="PTHR30509:SF38">
    <property type="entry name" value="FUSARIC ACID RESISTANCE PROTEIN-LIKE"/>
    <property type="match status" value="1"/>
</dbReference>
<comment type="subcellular location">
    <subcellularLocation>
        <location evidence="1">Cell membrane</location>
        <topology evidence="1">Multi-pass membrane protein</topology>
    </subcellularLocation>
</comment>
<dbReference type="InterPro" id="IPR049453">
    <property type="entry name" value="Memb_transporter_dom"/>
</dbReference>
<name>G0UUL3_TRYCI</name>
<keyword evidence="8" id="KW-0732">Signal</keyword>
<proteinExistence type="predicted"/>
<dbReference type="PANTHER" id="PTHR30509">
    <property type="entry name" value="P-HYDROXYBENZOIC ACID EFFLUX PUMP SUBUNIT-RELATED"/>
    <property type="match status" value="1"/>
</dbReference>
<evidence type="ECO:0000313" key="10">
    <source>
        <dbReference type="EMBL" id="CCC93077.1"/>
    </source>
</evidence>
<feature type="transmembrane region" description="Helical" evidence="7">
    <location>
        <begin position="272"/>
        <end position="293"/>
    </location>
</feature>
<feature type="chain" id="PRO_5003410431" description="Integral membrane bound transporter domain-containing protein" evidence="8">
    <location>
        <begin position="21"/>
        <end position="1033"/>
    </location>
</feature>
<organism evidence="10">
    <name type="scientific">Trypanosoma congolense (strain IL3000)</name>
    <dbReference type="NCBI Taxonomy" id="1068625"/>
    <lineage>
        <taxon>Eukaryota</taxon>
        <taxon>Discoba</taxon>
        <taxon>Euglenozoa</taxon>
        <taxon>Kinetoplastea</taxon>
        <taxon>Metakinetoplastina</taxon>
        <taxon>Trypanosomatida</taxon>
        <taxon>Trypanosomatidae</taxon>
        <taxon>Trypanosoma</taxon>
        <taxon>Nannomonas</taxon>
    </lineage>
</organism>
<keyword evidence="2" id="KW-1003">Cell membrane</keyword>
<evidence type="ECO:0000256" key="4">
    <source>
        <dbReference type="ARBA" id="ARBA00022989"/>
    </source>
</evidence>
<dbReference type="Pfam" id="PF13515">
    <property type="entry name" value="FUSC_2"/>
    <property type="match status" value="1"/>
</dbReference>
<feature type="compositionally biased region" description="Basic and acidic residues" evidence="6">
    <location>
        <begin position="925"/>
        <end position="935"/>
    </location>
</feature>
<feature type="signal peptide" evidence="8">
    <location>
        <begin position="1"/>
        <end position="20"/>
    </location>
</feature>
<feature type="transmembrane region" description="Helical" evidence="7">
    <location>
        <begin position="624"/>
        <end position="641"/>
    </location>
</feature>
<protein>
    <recommendedName>
        <fullName evidence="9">Integral membrane bound transporter domain-containing protein</fullName>
    </recommendedName>
</protein>
<keyword evidence="4 7" id="KW-1133">Transmembrane helix</keyword>
<feature type="transmembrane region" description="Helical" evidence="7">
    <location>
        <begin position="647"/>
        <end position="663"/>
    </location>
</feature>
<feature type="region of interest" description="Disordered" evidence="6">
    <location>
        <begin position="925"/>
        <end position="956"/>
    </location>
</feature>
<accession>G0UUL3</accession>
<evidence type="ECO:0000256" key="1">
    <source>
        <dbReference type="ARBA" id="ARBA00004651"/>
    </source>
</evidence>